<name>W8TI41_PEPAC</name>
<organism evidence="2 3">
    <name type="scientific">Peptoclostridium acidaminophilum DSM 3953</name>
    <dbReference type="NCBI Taxonomy" id="1286171"/>
    <lineage>
        <taxon>Bacteria</taxon>
        <taxon>Bacillati</taxon>
        <taxon>Bacillota</taxon>
        <taxon>Clostridia</taxon>
        <taxon>Peptostreptococcales</taxon>
        <taxon>Peptoclostridiaceae</taxon>
        <taxon>Peptoclostridium</taxon>
    </lineage>
</organism>
<dbReference type="InterPro" id="IPR001387">
    <property type="entry name" value="Cro/C1-type_HTH"/>
</dbReference>
<proteinExistence type="predicted"/>
<dbReference type="PATRIC" id="fig|1286171.3.peg.502"/>
<dbReference type="eggNOG" id="COG3655">
    <property type="taxonomic scope" value="Bacteria"/>
</dbReference>
<dbReference type="AlphaFoldDB" id="W8TI41"/>
<dbReference type="InterPro" id="IPR010982">
    <property type="entry name" value="Lambda_DNA-bd_dom_sf"/>
</dbReference>
<dbReference type="Pfam" id="PF13443">
    <property type="entry name" value="HTH_26"/>
    <property type="match status" value="1"/>
</dbReference>
<evidence type="ECO:0000313" key="2">
    <source>
        <dbReference type="EMBL" id="AHM55862.1"/>
    </source>
</evidence>
<evidence type="ECO:0000313" key="3">
    <source>
        <dbReference type="Proteomes" id="UP000019591"/>
    </source>
</evidence>
<reference evidence="2 3" key="1">
    <citation type="journal article" date="2014" name="Genome Announc.">
        <title>Complete Genome Sequence of Amino Acid-Utilizing Eubacterium acidaminophilum al-2 (DSM 3953).</title>
        <authorList>
            <person name="Poehlein A."/>
            <person name="Andreesen J.R."/>
            <person name="Daniel R."/>
        </authorList>
    </citation>
    <scope>NUCLEOTIDE SEQUENCE [LARGE SCALE GENOMIC DNA]</scope>
    <source>
        <strain evidence="2 3">DSM 3953</strain>
    </source>
</reference>
<dbReference type="GO" id="GO:0003677">
    <property type="term" value="F:DNA binding"/>
    <property type="evidence" value="ECO:0007669"/>
    <property type="project" value="InterPro"/>
</dbReference>
<dbReference type="KEGG" id="eac:EAL2_c05600"/>
<accession>W8TI41</accession>
<dbReference type="SUPFAM" id="SSF47413">
    <property type="entry name" value="lambda repressor-like DNA-binding domains"/>
    <property type="match status" value="1"/>
</dbReference>
<evidence type="ECO:0000259" key="1">
    <source>
        <dbReference type="PROSITE" id="PS50943"/>
    </source>
</evidence>
<gene>
    <name evidence="2" type="ORF">EAL2_c05600</name>
</gene>
<dbReference type="Proteomes" id="UP000019591">
    <property type="component" value="Chromosome"/>
</dbReference>
<protein>
    <recommendedName>
        <fullName evidence="1">HTH cro/C1-type domain-containing protein</fullName>
    </recommendedName>
</protein>
<keyword evidence="3" id="KW-1185">Reference proteome</keyword>
<feature type="domain" description="HTH cro/C1-type" evidence="1">
    <location>
        <begin position="1"/>
        <end position="37"/>
    </location>
</feature>
<dbReference type="Gene3D" id="1.10.260.40">
    <property type="entry name" value="lambda repressor-like DNA-binding domains"/>
    <property type="match status" value="1"/>
</dbReference>
<dbReference type="EMBL" id="CP007452">
    <property type="protein sequence ID" value="AHM55862.1"/>
    <property type="molecule type" value="Genomic_DNA"/>
</dbReference>
<dbReference type="HOGENOM" id="CLU_066192_31_1_9"/>
<dbReference type="PROSITE" id="PS50943">
    <property type="entry name" value="HTH_CROC1"/>
    <property type="match status" value="1"/>
</dbReference>
<sequence length="52" mass="5622">MAGISHASIAKLGKNENITTDVLLRICKALDCDIGDIMEIINDDNEGATYIE</sequence>
<dbReference type="STRING" id="1286171.EAL2_c05600"/>